<evidence type="ECO:0000256" key="8">
    <source>
        <dbReference type="SAM" id="Phobius"/>
    </source>
</evidence>
<keyword evidence="6 8" id="KW-0472">Membrane</keyword>
<dbReference type="InterPro" id="IPR002123">
    <property type="entry name" value="Plipid/glycerol_acylTrfase"/>
</dbReference>
<evidence type="ECO:0000256" key="4">
    <source>
        <dbReference type="ARBA" id="ARBA00022989"/>
    </source>
</evidence>
<dbReference type="PANTHER" id="PTHR23063">
    <property type="entry name" value="PHOSPHOLIPID ACYLTRANSFERASE"/>
    <property type="match status" value="1"/>
</dbReference>
<comment type="subcellular location">
    <subcellularLocation>
        <location evidence="1">Membrane</location>
    </subcellularLocation>
</comment>
<evidence type="ECO:0000256" key="3">
    <source>
        <dbReference type="ARBA" id="ARBA00022692"/>
    </source>
</evidence>
<dbReference type="GO" id="GO:0016746">
    <property type="term" value="F:acyltransferase activity"/>
    <property type="evidence" value="ECO:0007669"/>
    <property type="project" value="UniProtKB-KW"/>
</dbReference>
<dbReference type="EMBL" id="VDFV01000010">
    <property type="protein sequence ID" value="TNC72051.1"/>
    <property type="molecule type" value="Genomic_DNA"/>
</dbReference>
<dbReference type="SMART" id="SM00563">
    <property type="entry name" value="PlsC"/>
    <property type="match status" value="1"/>
</dbReference>
<keyword evidence="2 10" id="KW-0808">Transferase</keyword>
<dbReference type="CDD" id="cd07989">
    <property type="entry name" value="LPLAT_AGPAT-like"/>
    <property type="match status" value="1"/>
</dbReference>
<evidence type="ECO:0000256" key="7">
    <source>
        <dbReference type="ARBA" id="ARBA00023315"/>
    </source>
</evidence>
<protein>
    <submittedName>
        <fullName evidence="10">1-acyl-sn-glycerol-3-phosphate acyltransferase</fullName>
    </submittedName>
</protein>
<evidence type="ECO:0000256" key="1">
    <source>
        <dbReference type="ARBA" id="ARBA00004370"/>
    </source>
</evidence>
<keyword evidence="5" id="KW-0443">Lipid metabolism</keyword>
<sequence>MTWRDGPDLVPARPGAVGWALVLLRGGPLVTVLALGLGLKLLVRAVERPLAGARRPLSPWITVAVCRIAMRILGLRVEARGRPMQGPGALVANHSSWLDILVLNAQAPVVFVSKAEVAGWPGIGLLARATGTVFIRREARGEVAAQAQTLAERIGQGARLALFPEGTSTDNRRVLPFRPALFAGLMAGPAVQPVTLRYEAPEGEDPRFFAWYGGMDLGPHALAVLAARRGGRVKVTFHPPIPVAGRDRKTLAAEAEASVRSAL</sequence>
<dbReference type="OrthoDB" id="9806880at2"/>
<feature type="domain" description="Phospholipid/glycerol acyltransferase" evidence="9">
    <location>
        <begin position="88"/>
        <end position="199"/>
    </location>
</feature>
<dbReference type="Proteomes" id="UP000305709">
    <property type="component" value="Unassembled WGS sequence"/>
</dbReference>
<evidence type="ECO:0000256" key="2">
    <source>
        <dbReference type="ARBA" id="ARBA00022679"/>
    </source>
</evidence>
<reference evidence="10 11" key="1">
    <citation type="submission" date="2019-06" db="EMBL/GenBank/DDBJ databases">
        <authorList>
            <person name="Jiang L."/>
        </authorList>
    </citation>
    <scope>NUCLEOTIDE SEQUENCE [LARGE SCALE GENOMIC DNA]</scope>
    <source>
        <strain evidence="10 11">YIM 48858</strain>
    </source>
</reference>
<dbReference type="AlphaFoldDB" id="A0A5C4NBD0"/>
<name>A0A5C4NBD0_9RHOB</name>
<keyword evidence="7 10" id="KW-0012">Acyltransferase</keyword>
<comment type="caution">
    <text evidence="10">The sequence shown here is derived from an EMBL/GenBank/DDBJ whole genome shotgun (WGS) entry which is preliminary data.</text>
</comment>
<dbReference type="PANTHER" id="PTHR23063:SF52">
    <property type="entry name" value="LYSOPHOSPHATIDYLCHOLINE ACYLTRANSFERASE"/>
    <property type="match status" value="1"/>
</dbReference>
<keyword evidence="11" id="KW-1185">Reference proteome</keyword>
<organism evidence="10 11">
    <name type="scientific">Rubellimicrobium roseum</name>
    <dbReference type="NCBI Taxonomy" id="687525"/>
    <lineage>
        <taxon>Bacteria</taxon>
        <taxon>Pseudomonadati</taxon>
        <taxon>Pseudomonadota</taxon>
        <taxon>Alphaproteobacteria</taxon>
        <taxon>Rhodobacterales</taxon>
        <taxon>Roseobacteraceae</taxon>
        <taxon>Rubellimicrobium</taxon>
    </lineage>
</organism>
<evidence type="ECO:0000313" key="10">
    <source>
        <dbReference type="EMBL" id="TNC72051.1"/>
    </source>
</evidence>
<dbReference type="GO" id="GO:0016020">
    <property type="term" value="C:membrane"/>
    <property type="evidence" value="ECO:0007669"/>
    <property type="project" value="UniProtKB-SubCell"/>
</dbReference>
<dbReference type="GO" id="GO:0006629">
    <property type="term" value="P:lipid metabolic process"/>
    <property type="evidence" value="ECO:0007669"/>
    <property type="project" value="UniProtKB-KW"/>
</dbReference>
<keyword evidence="3 8" id="KW-0812">Transmembrane</keyword>
<evidence type="ECO:0000256" key="5">
    <source>
        <dbReference type="ARBA" id="ARBA00023098"/>
    </source>
</evidence>
<gene>
    <name evidence="10" type="ORF">FHG71_09695</name>
</gene>
<proteinExistence type="predicted"/>
<feature type="transmembrane region" description="Helical" evidence="8">
    <location>
        <begin position="16"/>
        <end position="39"/>
    </location>
</feature>
<keyword evidence="4 8" id="KW-1133">Transmembrane helix</keyword>
<evidence type="ECO:0000256" key="6">
    <source>
        <dbReference type="ARBA" id="ARBA00023136"/>
    </source>
</evidence>
<dbReference type="Pfam" id="PF01553">
    <property type="entry name" value="Acyltransferase"/>
    <property type="match status" value="1"/>
</dbReference>
<accession>A0A5C4NBD0</accession>
<evidence type="ECO:0000313" key="11">
    <source>
        <dbReference type="Proteomes" id="UP000305709"/>
    </source>
</evidence>
<dbReference type="SUPFAM" id="SSF69593">
    <property type="entry name" value="Glycerol-3-phosphate (1)-acyltransferase"/>
    <property type="match status" value="1"/>
</dbReference>
<evidence type="ECO:0000259" key="9">
    <source>
        <dbReference type="SMART" id="SM00563"/>
    </source>
</evidence>